<gene>
    <name evidence="3" type="ORF">K4H28_15590</name>
</gene>
<accession>A0ABX8Z951</accession>
<sequence>MPYFTLRLRPLYVAITMLGLAMPLAHSVTLGELQIQSFVGQQFRGLVPYRLNAGETIHEQCIELQHGDSELPSIGSATIQLRPNNGQSGAFVIESRSAVGEPMVAFAIRIACGNQQISRDFTAFLNIAPVNNEREKISRFTIRETEKKSRDLETTPLKEVEEFVIKKPMTLKELTKRYYPANTPQYPRYLQKLSNTNPDLDPNAELSVGTTVIIPERLRSIKKKSAPAPTIESGQLRLDAATPSTNSRPAAPPSAAQYTKDLEQKVKMLEDLQLQMQLEVEQLNQKLSQLNAASTVASPVAAVTVAPVAPVVASAVQTSRPAASQVVIAPAESEPASGFSRWLMGAGLALLAACSALIAWRRRRSKDDDWAPEDEPVPHTLIGHLNAFTKRSKSTEYATMMSMLHAPGQGIEVSDYGSNDLAQIQIMLAQGDVSEAIDLLYKTIDEDPEDIERWLMLFRVFRQQGMKTEYAALAKNLRLVVKDEADWELVRNIGAKLDPDNHLYRRTENPLSEVADSTRPPAPHVDLDIHPEASPASMMRAFLEPKPEVKGAYVAAAVTAAPPIEEISLDFQLPDPTNHQIQGSGTINTEFDAEAFFEVDLLPPFDANDANLSWDEPSLELAPQEPKPPKTST</sequence>
<evidence type="ECO:0000313" key="4">
    <source>
        <dbReference type="Proteomes" id="UP000825679"/>
    </source>
</evidence>
<protein>
    <recommendedName>
        <fullName evidence="5">LysM domain-containing protein</fullName>
    </recommendedName>
</protein>
<feature type="coiled-coil region" evidence="1">
    <location>
        <begin position="255"/>
        <end position="293"/>
    </location>
</feature>
<organism evidence="3 4">
    <name type="scientific">Deefgea tanakiae</name>
    <dbReference type="NCBI Taxonomy" id="2865840"/>
    <lineage>
        <taxon>Bacteria</taxon>
        <taxon>Pseudomonadati</taxon>
        <taxon>Pseudomonadota</taxon>
        <taxon>Betaproteobacteria</taxon>
        <taxon>Neisseriales</taxon>
        <taxon>Chitinibacteraceae</taxon>
        <taxon>Deefgea</taxon>
    </lineage>
</organism>
<proteinExistence type="predicted"/>
<evidence type="ECO:0000256" key="2">
    <source>
        <dbReference type="SAM" id="MobiDB-lite"/>
    </source>
</evidence>
<dbReference type="RefSeq" id="WP_221006050.1">
    <property type="nucleotide sequence ID" value="NZ_CP081150.1"/>
</dbReference>
<evidence type="ECO:0008006" key="5">
    <source>
        <dbReference type="Google" id="ProtNLM"/>
    </source>
</evidence>
<feature type="region of interest" description="Disordered" evidence="2">
    <location>
        <begin position="607"/>
        <end position="633"/>
    </location>
</feature>
<dbReference type="EMBL" id="CP081150">
    <property type="protein sequence ID" value="QZA77670.1"/>
    <property type="molecule type" value="Genomic_DNA"/>
</dbReference>
<keyword evidence="1" id="KW-0175">Coiled coil</keyword>
<name>A0ABX8Z951_9NEIS</name>
<evidence type="ECO:0000256" key="1">
    <source>
        <dbReference type="SAM" id="Coils"/>
    </source>
</evidence>
<reference evidence="3 4" key="1">
    <citation type="submission" date="2021-08" db="EMBL/GenBank/DDBJ databases">
        <title>complete genome sequencing of Deefgea sp. D25.</title>
        <authorList>
            <person name="Bae J.-W."/>
            <person name="Gim D.-H."/>
        </authorList>
    </citation>
    <scope>NUCLEOTIDE SEQUENCE [LARGE SCALE GENOMIC DNA]</scope>
    <source>
        <strain evidence="3 4">D25</strain>
    </source>
</reference>
<keyword evidence="4" id="KW-1185">Reference proteome</keyword>
<dbReference type="Proteomes" id="UP000825679">
    <property type="component" value="Chromosome"/>
</dbReference>
<evidence type="ECO:0000313" key="3">
    <source>
        <dbReference type="EMBL" id="QZA77670.1"/>
    </source>
</evidence>